<dbReference type="InterPro" id="IPR018490">
    <property type="entry name" value="cNMP-bd_dom_sf"/>
</dbReference>
<dbReference type="InterPro" id="IPR050397">
    <property type="entry name" value="Env_Response_Regulators"/>
</dbReference>
<dbReference type="Proteomes" id="UP000745859">
    <property type="component" value="Unassembled WGS sequence"/>
</dbReference>
<dbReference type="Pfam" id="PF13545">
    <property type="entry name" value="HTH_Crp_2"/>
    <property type="match status" value="1"/>
</dbReference>
<evidence type="ECO:0000259" key="5">
    <source>
        <dbReference type="PROSITE" id="PS51063"/>
    </source>
</evidence>
<evidence type="ECO:0000256" key="1">
    <source>
        <dbReference type="ARBA" id="ARBA00023015"/>
    </source>
</evidence>
<dbReference type="SMART" id="SM00419">
    <property type="entry name" value="HTH_CRP"/>
    <property type="match status" value="1"/>
</dbReference>
<dbReference type="InterPro" id="IPR036390">
    <property type="entry name" value="WH_DNA-bd_sf"/>
</dbReference>
<dbReference type="Gene3D" id="2.60.120.10">
    <property type="entry name" value="Jelly Rolls"/>
    <property type="match status" value="1"/>
</dbReference>
<proteinExistence type="predicted"/>
<evidence type="ECO:0000313" key="7">
    <source>
        <dbReference type="Proteomes" id="UP000745859"/>
    </source>
</evidence>
<comment type="caution">
    <text evidence="6">The sequence shown here is derived from an EMBL/GenBank/DDBJ whole genome shotgun (WGS) entry which is preliminary data.</text>
</comment>
<dbReference type="InterPro" id="IPR036388">
    <property type="entry name" value="WH-like_DNA-bd_sf"/>
</dbReference>
<dbReference type="EMBL" id="JAASQL010000001">
    <property type="protein sequence ID" value="NIJ45170.1"/>
    <property type="molecule type" value="Genomic_DNA"/>
</dbReference>
<keyword evidence="3" id="KW-0804">Transcription</keyword>
<dbReference type="InterPro" id="IPR000595">
    <property type="entry name" value="cNMP-bd_dom"/>
</dbReference>
<sequence length="229" mass="25012">MMSRCEQCLIKEFNNLNALSKEELKQISDSKDVHVFKKGEVIFSEGKFVSGVYCIKDGVCKSSQLNANGKEQIVKFTKKGDLIGYQSAITNEANTITVTALSDVAACFIPQELIKKPLDENAKFSTAMFKTVCSDLKEANNAITNISTNTVHQRMADLILFLKDTYGATDAGVIKIQLSRKEIASSVGTATESAIRVLSTFKKDGLIDLTGKSITIIDEEGLKRLAEGI</sequence>
<accession>A0ABX0UB60</accession>
<feature type="domain" description="Cyclic nucleotide-binding" evidence="4">
    <location>
        <begin position="15"/>
        <end position="104"/>
    </location>
</feature>
<dbReference type="PRINTS" id="PR00034">
    <property type="entry name" value="HTHCRP"/>
</dbReference>
<dbReference type="SMART" id="SM00100">
    <property type="entry name" value="cNMP"/>
    <property type="match status" value="1"/>
</dbReference>
<name>A0ABX0UB60_9FLAO</name>
<keyword evidence="1" id="KW-0805">Transcription regulation</keyword>
<keyword evidence="7" id="KW-1185">Reference proteome</keyword>
<dbReference type="SUPFAM" id="SSF51206">
    <property type="entry name" value="cAMP-binding domain-like"/>
    <property type="match status" value="1"/>
</dbReference>
<dbReference type="PANTHER" id="PTHR24567">
    <property type="entry name" value="CRP FAMILY TRANSCRIPTIONAL REGULATORY PROTEIN"/>
    <property type="match status" value="1"/>
</dbReference>
<evidence type="ECO:0000256" key="3">
    <source>
        <dbReference type="ARBA" id="ARBA00023163"/>
    </source>
</evidence>
<evidence type="ECO:0000256" key="2">
    <source>
        <dbReference type="ARBA" id="ARBA00023125"/>
    </source>
</evidence>
<evidence type="ECO:0000259" key="4">
    <source>
        <dbReference type="PROSITE" id="PS50042"/>
    </source>
</evidence>
<dbReference type="PROSITE" id="PS51063">
    <property type="entry name" value="HTH_CRP_2"/>
    <property type="match status" value="1"/>
</dbReference>
<dbReference type="CDD" id="cd00038">
    <property type="entry name" value="CAP_ED"/>
    <property type="match status" value="1"/>
</dbReference>
<reference evidence="6 7" key="1">
    <citation type="submission" date="2020-03" db="EMBL/GenBank/DDBJ databases">
        <title>Genomic Encyclopedia of Type Strains, Phase IV (KMG-IV): sequencing the most valuable type-strain genomes for metagenomic binning, comparative biology and taxonomic classification.</title>
        <authorList>
            <person name="Goeker M."/>
        </authorList>
    </citation>
    <scope>NUCLEOTIDE SEQUENCE [LARGE SCALE GENOMIC DNA]</scope>
    <source>
        <strain evidence="6 7">DSM 101599</strain>
    </source>
</reference>
<protein>
    <submittedName>
        <fullName evidence="6">CRP-like cAMP-binding protein</fullName>
    </submittedName>
</protein>
<dbReference type="Pfam" id="PF00027">
    <property type="entry name" value="cNMP_binding"/>
    <property type="match status" value="1"/>
</dbReference>
<dbReference type="PROSITE" id="PS50042">
    <property type="entry name" value="CNMP_BINDING_3"/>
    <property type="match status" value="1"/>
</dbReference>
<dbReference type="Gene3D" id="1.10.10.10">
    <property type="entry name" value="Winged helix-like DNA-binding domain superfamily/Winged helix DNA-binding domain"/>
    <property type="match status" value="1"/>
</dbReference>
<dbReference type="InterPro" id="IPR012318">
    <property type="entry name" value="HTH_CRP"/>
</dbReference>
<dbReference type="PANTHER" id="PTHR24567:SF58">
    <property type="entry name" value="CYCLIC AMP-BINDING REGULATORY PROTEIN"/>
    <property type="match status" value="1"/>
</dbReference>
<dbReference type="InterPro" id="IPR014710">
    <property type="entry name" value="RmlC-like_jellyroll"/>
</dbReference>
<gene>
    <name evidence="6" type="ORF">FHR24_001609</name>
</gene>
<feature type="domain" description="HTH crp-type" evidence="5">
    <location>
        <begin position="149"/>
        <end position="220"/>
    </location>
</feature>
<keyword evidence="2" id="KW-0238">DNA-binding</keyword>
<evidence type="ECO:0000313" key="6">
    <source>
        <dbReference type="EMBL" id="NIJ45170.1"/>
    </source>
</evidence>
<dbReference type="SUPFAM" id="SSF46785">
    <property type="entry name" value="Winged helix' DNA-binding domain"/>
    <property type="match status" value="1"/>
</dbReference>
<dbReference type="RefSeq" id="WP_243846517.1">
    <property type="nucleotide sequence ID" value="NZ_JAASQL010000001.1"/>
</dbReference>
<organism evidence="6 7">
    <name type="scientific">Wenyingzhuangia heitensis</name>
    <dbReference type="NCBI Taxonomy" id="1487859"/>
    <lineage>
        <taxon>Bacteria</taxon>
        <taxon>Pseudomonadati</taxon>
        <taxon>Bacteroidota</taxon>
        <taxon>Flavobacteriia</taxon>
        <taxon>Flavobacteriales</taxon>
        <taxon>Flavobacteriaceae</taxon>
        <taxon>Wenyingzhuangia</taxon>
    </lineage>
</organism>